<feature type="transmembrane region" description="Helical" evidence="7">
    <location>
        <begin position="220"/>
        <end position="244"/>
    </location>
</feature>
<evidence type="ECO:0000256" key="7">
    <source>
        <dbReference type="RuleBase" id="RU363032"/>
    </source>
</evidence>
<keyword evidence="4 7" id="KW-0812">Transmembrane</keyword>
<protein>
    <submittedName>
        <fullName evidence="10">Sugar ABC transporter permease</fullName>
    </submittedName>
</protein>
<evidence type="ECO:0000256" key="1">
    <source>
        <dbReference type="ARBA" id="ARBA00004651"/>
    </source>
</evidence>
<dbReference type="GO" id="GO:0055085">
    <property type="term" value="P:transmembrane transport"/>
    <property type="evidence" value="ECO:0007669"/>
    <property type="project" value="InterPro"/>
</dbReference>
<comment type="caution">
    <text evidence="10">The sequence shown here is derived from an EMBL/GenBank/DDBJ whole genome shotgun (WGS) entry which is preliminary data.</text>
</comment>
<evidence type="ECO:0000259" key="9">
    <source>
        <dbReference type="PROSITE" id="PS50928"/>
    </source>
</evidence>
<feature type="transmembrane region" description="Helical" evidence="7">
    <location>
        <begin position="264"/>
        <end position="286"/>
    </location>
</feature>
<gene>
    <name evidence="10" type="ORF">E6H03_10665</name>
</gene>
<feature type="domain" description="ABC transmembrane type-1" evidence="9">
    <location>
        <begin position="131"/>
        <end position="347"/>
    </location>
</feature>
<keyword evidence="2 7" id="KW-0813">Transport</keyword>
<dbReference type="InterPro" id="IPR035906">
    <property type="entry name" value="MetI-like_sf"/>
</dbReference>
<dbReference type="EMBL" id="VBAN01000346">
    <property type="protein sequence ID" value="TMI79218.1"/>
    <property type="molecule type" value="Genomic_DNA"/>
</dbReference>
<dbReference type="Proteomes" id="UP000318093">
    <property type="component" value="Unassembled WGS sequence"/>
</dbReference>
<evidence type="ECO:0000256" key="8">
    <source>
        <dbReference type="SAM" id="MobiDB-lite"/>
    </source>
</evidence>
<feature type="region of interest" description="Disordered" evidence="8">
    <location>
        <begin position="1"/>
        <end position="45"/>
    </location>
</feature>
<reference evidence="10 11" key="1">
    <citation type="journal article" date="2019" name="Nat. Microbiol.">
        <title>Mediterranean grassland soil C-N compound turnover is dependent on rainfall and depth, and is mediated by genomically divergent microorganisms.</title>
        <authorList>
            <person name="Diamond S."/>
            <person name="Andeer P.F."/>
            <person name="Li Z."/>
            <person name="Crits-Christoph A."/>
            <person name="Burstein D."/>
            <person name="Anantharaman K."/>
            <person name="Lane K.R."/>
            <person name="Thomas B.C."/>
            <person name="Pan C."/>
            <person name="Northen T.R."/>
            <person name="Banfield J.F."/>
        </authorList>
    </citation>
    <scope>NUCLEOTIDE SEQUENCE [LARGE SCALE GENOMIC DNA]</scope>
    <source>
        <strain evidence="10">NP_6</strain>
    </source>
</reference>
<dbReference type="PANTHER" id="PTHR30193">
    <property type="entry name" value="ABC TRANSPORTER PERMEASE PROTEIN"/>
    <property type="match status" value="1"/>
</dbReference>
<evidence type="ECO:0000256" key="4">
    <source>
        <dbReference type="ARBA" id="ARBA00022692"/>
    </source>
</evidence>
<dbReference type="GO" id="GO:0005886">
    <property type="term" value="C:plasma membrane"/>
    <property type="evidence" value="ECO:0007669"/>
    <property type="project" value="UniProtKB-SubCell"/>
</dbReference>
<feature type="transmembrane region" description="Helical" evidence="7">
    <location>
        <begin position="68"/>
        <end position="93"/>
    </location>
</feature>
<feature type="compositionally biased region" description="Basic and acidic residues" evidence="8">
    <location>
        <begin position="1"/>
        <end position="12"/>
    </location>
</feature>
<dbReference type="PANTHER" id="PTHR30193:SF37">
    <property type="entry name" value="INNER MEMBRANE ABC TRANSPORTER PERMEASE PROTEIN YCJO"/>
    <property type="match status" value="1"/>
</dbReference>
<keyword evidence="5 7" id="KW-1133">Transmembrane helix</keyword>
<comment type="similarity">
    <text evidence="7">Belongs to the binding-protein-dependent transport system permease family.</text>
</comment>
<keyword evidence="3" id="KW-1003">Cell membrane</keyword>
<dbReference type="CDD" id="cd06261">
    <property type="entry name" value="TM_PBP2"/>
    <property type="match status" value="1"/>
</dbReference>
<organism evidence="10 11">
    <name type="scientific">Candidatus Segetimicrobium genomatis</name>
    <dbReference type="NCBI Taxonomy" id="2569760"/>
    <lineage>
        <taxon>Bacteria</taxon>
        <taxon>Bacillati</taxon>
        <taxon>Candidatus Sysuimicrobiota</taxon>
        <taxon>Candidatus Sysuimicrobiia</taxon>
        <taxon>Candidatus Sysuimicrobiales</taxon>
        <taxon>Candidatus Segetimicrobiaceae</taxon>
        <taxon>Candidatus Segetimicrobium</taxon>
    </lineage>
</organism>
<feature type="transmembrane region" description="Helical" evidence="7">
    <location>
        <begin position="327"/>
        <end position="351"/>
    </location>
</feature>
<feature type="transmembrane region" description="Helical" evidence="7">
    <location>
        <begin position="168"/>
        <end position="188"/>
    </location>
</feature>
<feature type="transmembrane region" description="Helical" evidence="7">
    <location>
        <begin position="135"/>
        <end position="156"/>
    </location>
</feature>
<dbReference type="Pfam" id="PF00528">
    <property type="entry name" value="BPD_transp_1"/>
    <property type="match status" value="1"/>
</dbReference>
<dbReference type="AlphaFoldDB" id="A0A537J6P1"/>
<accession>A0A537J6P1</accession>
<evidence type="ECO:0000256" key="2">
    <source>
        <dbReference type="ARBA" id="ARBA00022448"/>
    </source>
</evidence>
<evidence type="ECO:0000313" key="11">
    <source>
        <dbReference type="Proteomes" id="UP000318093"/>
    </source>
</evidence>
<feature type="transmembrane region" description="Helical" evidence="7">
    <location>
        <begin position="194"/>
        <end position="213"/>
    </location>
</feature>
<evidence type="ECO:0000256" key="3">
    <source>
        <dbReference type="ARBA" id="ARBA00022475"/>
    </source>
</evidence>
<dbReference type="PROSITE" id="PS50928">
    <property type="entry name" value="ABC_TM1"/>
    <property type="match status" value="1"/>
</dbReference>
<dbReference type="InterPro" id="IPR000515">
    <property type="entry name" value="MetI-like"/>
</dbReference>
<evidence type="ECO:0000256" key="6">
    <source>
        <dbReference type="ARBA" id="ARBA00023136"/>
    </source>
</evidence>
<proteinExistence type="inferred from homology"/>
<name>A0A537J6P1_9BACT</name>
<dbReference type="Gene3D" id="1.10.3720.10">
    <property type="entry name" value="MetI-like"/>
    <property type="match status" value="1"/>
</dbReference>
<feature type="transmembrane region" description="Helical" evidence="7">
    <location>
        <begin position="293"/>
        <end position="315"/>
    </location>
</feature>
<sequence length="361" mass="39777">MAGGHEARHDGRVQPGDQLGLSPVGRRPANPGGGSSEPLLRTLHDVRTDKRRGGATARGTSARRRPPVPWGLAVIFLGPTLFLYLVFTVYPLLRTFYNSLFVLPTVDVEQFVGLENFRLIFTSDSVIWPAVRHTLSWSVCSAFLEIPIAFLLALALYARVPGERVFRLAWFAPMLLSYVVVGPIWQWIYNYDWGPIDAALRFAGLGGVARAWLGNLSTALPALIVVTTWMFVGFNMVVFLAALHSLPGDVIEAAYIDGAGWWRTVGSIMVPLVWPTAAALTVLCVIGKMKQFALVYVMTQGGPLWSTETVATYIIKRAFQWKTVDLGYPSALATLWFLATLAATLLLGLLFQRRAQPESLT</sequence>
<keyword evidence="6 7" id="KW-0472">Membrane</keyword>
<evidence type="ECO:0000256" key="5">
    <source>
        <dbReference type="ARBA" id="ARBA00022989"/>
    </source>
</evidence>
<dbReference type="SUPFAM" id="SSF161098">
    <property type="entry name" value="MetI-like"/>
    <property type="match status" value="1"/>
</dbReference>
<dbReference type="InterPro" id="IPR051393">
    <property type="entry name" value="ABC_transporter_permease"/>
</dbReference>
<comment type="subcellular location">
    <subcellularLocation>
        <location evidence="1 7">Cell membrane</location>
        <topology evidence="1 7">Multi-pass membrane protein</topology>
    </subcellularLocation>
</comment>
<evidence type="ECO:0000313" key="10">
    <source>
        <dbReference type="EMBL" id="TMI79218.1"/>
    </source>
</evidence>